<dbReference type="Gene3D" id="2.60.40.10">
    <property type="entry name" value="Immunoglobulins"/>
    <property type="match status" value="4"/>
</dbReference>
<dbReference type="OrthoDB" id="6596944at2759"/>
<reference evidence="3 4" key="1">
    <citation type="submission" date="2019-08" db="EMBL/GenBank/DDBJ databases">
        <title>Whole genome of Aphis craccivora.</title>
        <authorList>
            <person name="Voronova N.V."/>
            <person name="Shulinski R.S."/>
            <person name="Bandarenka Y.V."/>
            <person name="Zhorov D.G."/>
            <person name="Warner D."/>
        </authorList>
    </citation>
    <scope>NUCLEOTIDE SEQUENCE [LARGE SCALE GENOMIC DNA]</scope>
    <source>
        <strain evidence="3">180601</strain>
        <tissue evidence="3">Whole Body</tissue>
    </source>
</reference>
<gene>
    <name evidence="3" type="ORF">FWK35_00001066</name>
</gene>
<evidence type="ECO:0000256" key="1">
    <source>
        <dbReference type="SAM" id="Phobius"/>
    </source>
</evidence>
<dbReference type="PANTHER" id="PTHR22625">
    <property type="entry name" value="PLEXIN"/>
    <property type="match status" value="1"/>
</dbReference>
<protein>
    <submittedName>
        <fullName evidence="3">Plexin-B3-like</fullName>
    </submittedName>
</protein>
<keyword evidence="1" id="KW-1133">Transmembrane helix</keyword>
<dbReference type="InterPro" id="IPR014756">
    <property type="entry name" value="Ig_E-set"/>
</dbReference>
<feature type="domain" description="IPT/TIG" evidence="2">
    <location>
        <begin position="1133"/>
        <end position="1222"/>
    </location>
</feature>
<dbReference type="Pfam" id="PF01833">
    <property type="entry name" value="TIG"/>
    <property type="match status" value="3"/>
</dbReference>
<dbReference type="SMART" id="SM00429">
    <property type="entry name" value="IPT"/>
    <property type="match status" value="6"/>
</dbReference>
<keyword evidence="1" id="KW-0812">Transmembrane</keyword>
<dbReference type="PANTHER" id="PTHR22625:SF70">
    <property type="entry name" value="PLEXIN A, ISOFORM A"/>
    <property type="match status" value="1"/>
</dbReference>
<feature type="transmembrane region" description="Helical" evidence="1">
    <location>
        <begin position="1348"/>
        <end position="1373"/>
    </location>
</feature>
<comment type="caution">
    <text evidence="3">The sequence shown here is derived from an EMBL/GenBank/DDBJ whole genome shotgun (WGS) entry which is preliminary data.</text>
</comment>
<name>A0A6G0ZNX1_APHCR</name>
<dbReference type="CDD" id="cd00603">
    <property type="entry name" value="IPT_PCSR"/>
    <property type="match status" value="1"/>
</dbReference>
<keyword evidence="1" id="KW-0472">Membrane</keyword>
<dbReference type="InterPro" id="IPR031148">
    <property type="entry name" value="Plexin"/>
</dbReference>
<dbReference type="GO" id="GO:0030334">
    <property type="term" value="P:regulation of cell migration"/>
    <property type="evidence" value="ECO:0007669"/>
    <property type="project" value="TreeGrafter"/>
</dbReference>
<dbReference type="Proteomes" id="UP000478052">
    <property type="component" value="Unassembled WGS sequence"/>
</dbReference>
<organism evidence="3 4">
    <name type="scientific">Aphis craccivora</name>
    <name type="common">Cowpea aphid</name>
    <dbReference type="NCBI Taxonomy" id="307492"/>
    <lineage>
        <taxon>Eukaryota</taxon>
        <taxon>Metazoa</taxon>
        <taxon>Ecdysozoa</taxon>
        <taxon>Arthropoda</taxon>
        <taxon>Hexapoda</taxon>
        <taxon>Insecta</taxon>
        <taxon>Pterygota</taxon>
        <taxon>Neoptera</taxon>
        <taxon>Paraneoptera</taxon>
        <taxon>Hemiptera</taxon>
        <taxon>Sternorrhyncha</taxon>
        <taxon>Aphidomorpha</taxon>
        <taxon>Aphidoidea</taxon>
        <taxon>Aphididae</taxon>
        <taxon>Aphidini</taxon>
        <taxon>Aphis</taxon>
        <taxon>Aphis</taxon>
    </lineage>
</organism>
<keyword evidence="4" id="KW-1185">Reference proteome</keyword>
<sequence>MYFIFATVSRANDSLKMENYAMVCSEFLECQKCAKHALCSWSLDQQRCLITPLNLGNLTVNVEGHCPQFTVPKKSVLRDELFSYTVVVSNDKNDFVRYLQDRKITCHLDDERLAGYVLNDEIKCNTKRLAAQRDKRFKALMIYHYYITIDDGIILRYNNDSDNYFVYYDHECNGTTRDDECVTCAWNEYGYKNYYKRCSAKNRCVGRYEYYAKWHVGNYTAVMDHADGGGGVRLECSDAEIRSVDPMTAPWLGGTTVRFTVVNHHVMAEDKEVSVTVAGRECSEPKMWQLPDDTRLTAVSCTVMPAAATDRHRNHEGPIRLQYTGDPPKVTVTSALVVGLVDPVITDMSPRCGSAAGGTVLRIGGRFLDAGTTLRVSVGDYATCQPIALFPDQLLCVTGPAAVTGPTAARVNVVFDGQLSKYVGDGSVVFTYAAVPALDPGQSLQGIASGGTAVQLRGRHFSCLRYAMLFVHHGERLHYTSCRLVNDTLAVCRAPKLPYSQVDSASSLKYGLRVQDPEYQEMDLSPPRDPHGYSLHPDPVLLDFTTDGHDVTINGRDLDRGYRSQDDLIVRFRGSGGVCNVTFTDHRRIVCTPSNPSVADLDTVPGVIVTIGDTFAYVVKRKTDGRNRGRNRGPPDNVVTGVKIVCLIAIAIACVAVYRTKAKHRVGATAAAAVAVSSNCRNLTAATTTSAANTRATAYVCGVPHVVDSFELKTDTDINNNNVTVHNNSNNCSVSRTCARCAERPSCSWSLKRQTCVKTARRPELLTVNIRAHCPRLTAVDEFAYDTLLPFAYRVRVSNDQSGFVRYLAKTNVTCSVLGTTYNGTVNEDEDTIECAAVDNDRLGFDKQRRRLAVYRYGVEFDGVPLRVDDGADNYFTVYNAQYCDGVARKTDGCVACFWHHRSSTTTSYYKRCSARNQCTGLFEYYDWTSGGERNDDDDAAEPPVGACPEMTVRSVEPLTAPWSGGTTLVITVGNHGLLAESRKVTVTVAGRDCVYPQTVNSQTIACTVGPPKPEDSSSGPVRVAYGPLRLTSAHEFRFVYPEPTTLSPTCGPVSGGTLLRIAGRSMDAGSTVTVTVGPSDVPCEVLARSKDHVLCATGPSADGRPVAGDVTVVFDKLLRRTVQSGRFAYAGDPTLSARQPLAGIASGGTYLPVRGRHLSCVGNATIYVDDPEGARHYADCAVRNDTFMACRSPALDAAPRSSSSNASSSAPVLLNFGFRVRFADHTVDLSPQPDFPGYRMYADPVFTDFETDGPNVTINGRHLDRGFRPNVDLTIRLRNTKGAPCAVVDVQRRRIVCVRPPSDDRADDLRELYVTVGLEFARTVKRKKNNKKNDDDYGRSSGALGAFLLFIVGVLIGVCFVSSLIILVYMMWYKKCDICKYLSAVLSFTITINGSIL</sequence>
<evidence type="ECO:0000259" key="2">
    <source>
        <dbReference type="SMART" id="SM00429"/>
    </source>
</evidence>
<dbReference type="GO" id="GO:0048468">
    <property type="term" value="P:cell development"/>
    <property type="evidence" value="ECO:0007669"/>
    <property type="project" value="UniProtKB-ARBA"/>
</dbReference>
<dbReference type="SUPFAM" id="SSF81296">
    <property type="entry name" value="E set domains"/>
    <property type="match status" value="3"/>
</dbReference>
<proteinExistence type="predicted"/>
<dbReference type="EMBL" id="VUJU01000087">
    <property type="protein sequence ID" value="KAF0773214.1"/>
    <property type="molecule type" value="Genomic_DNA"/>
</dbReference>
<feature type="domain" description="IPT/TIG" evidence="2">
    <location>
        <begin position="342"/>
        <end position="433"/>
    </location>
</feature>
<feature type="domain" description="IPT/TIG" evidence="2">
    <location>
        <begin position="950"/>
        <end position="1040"/>
    </location>
</feature>
<evidence type="ECO:0000313" key="3">
    <source>
        <dbReference type="EMBL" id="KAF0773214.1"/>
    </source>
</evidence>
<dbReference type="GO" id="GO:0002116">
    <property type="term" value="C:semaphorin receptor complex"/>
    <property type="evidence" value="ECO:0007669"/>
    <property type="project" value="TreeGrafter"/>
</dbReference>
<evidence type="ECO:0000313" key="4">
    <source>
        <dbReference type="Proteomes" id="UP000478052"/>
    </source>
</evidence>
<dbReference type="GO" id="GO:0017154">
    <property type="term" value="F:semaphorin receptor activity"/>
    <property type="evidence" value="ECO:0007669"/>
    <property type="project" value="InterPro"/>
</dbReference>
<feature type="domain" description="IPT/TIG" evidence="2">
    <location>
        <begin position="1041"/>
        <end position="1131"/>
    </location>
</feature>
<dbReference type="InterPro" id="IPR013783">
    <property type="entry name" value="Ig-like_fold"/>
</dbReference>
<dbReference type="InterPro" id="IPR002909">
    <property type="entry name" value="IPT_dom"/>
</dbReference>
<dbReference type="GO" id="GO:0048731">
    <property type="term" value="P:system development"/>
    <property type="evidence" value="ECO:0007669"/>
    <property type="project" value="UniProtKB-ARBA"/>
</dbReference>
<feature type="domain" description="IPT/TIG" evidence="2">
    <location>
        <begin position="435"/>
        <end position="527"/>
    </location>
</feature>
<feature type="non-terminal residue" evidence="3">
    <location>
        <position position="1398"/>
    </location>
</feature>
<feature type="domain" description="IPT/TIG" evidence="2">
    <location>
        <begin position="1244"/>
        <end position="1325"/>
    </location>
</feature>
<dbReference type="GO" id="GO:0005886">
    <property type="term" value="C:plasma membrane"/>
    <property type="evidence" value="ECO:0007669"/>
    <property type="project" value="TreeGrafter"/>
</dbReference>
<accession>A0A6G0ZNX1</accession>